<feature type="binding site" evidence="11">
    <location>
        <position position="228"/>
    </location>
    <ligand>
        <name>CTP</name>
        <dbReference type="ChEBI" id="CHEBI:37563"/>
        <note>allosteric inhibitor</note>
    </ligand>
</feature>
<protein>
    <recommendedName>
        <fullName evidence="11">CTP synthase</fullName>
        <ecNumber evidence="11">6.3.4.2</ecNumber>
    </recommendedName>
    <alternativeName>
        <fullName evidence="11">Cytidine 5'-triphosphate synthase</fullName>
    </alternativeName>
    <alternativeName>
        <fullName evidence="11">Cytidine triphosphate synthetase</fullName>
        <shortName evidence="11">CTP synthetase</shortName>
        <shortName evidence="11">CTPS</shortName>
    </alternativeName>
    <alternativeName>
        <fullName evidence="11">UTP--ammonia ligase</fullName>
    </alternativeName>
</protein>
<comment type="miscellaneous">
    <text evidence="11">CTPSs have evolved a hybrid strategy for distinguishing between UTP and CTP. The overlapping regions of the product feedback inhibitory and substrate sites recognize a common feature in both compounds, the triphosphate moiety. To differentiate isosteric substrate and product pyrimidine rings, an additional pocket far from the expected kinase/ligase catalytic site, specifically recognizes the cytosine and ribose portions of the product inhibitor.</text>
</comment>
<keyword evidence="7 11" id="KW-0460">Magnesium</keyword>
<evidence type="ECO:0000256" key="10">
    <source>
        <dbReference type="ARBA" id="ARBA00047781"/>
    </source>
</evidence>
<dbReference type="InterPro" id="IPR017456">
    <property type="entry name" value="CTP_synthase_N"/>
</dbReference>
<feature type="domain" description="CTP synthase N-terminal" evidence="13">
    <location>
        <begin position="6"/>
        <end position="271"/>
    </location>
</feature>
<evidence type="ECO:0000256" key="5">
    <source>
        <dbReference type="ARBA" id="ARBA00022741"/>
    </source>
</evidence>
<proteinExistence type="inferred from homology"/>
<dbReference type="Gene3D" id="3.40.50.880">
    <property type="match status" value="1"/>
</dbReference>
<comment type="catalytic activity">
    <reaction evidence="11">
        <text>L-glutamine + H2O = L-glutamate + NH4(+)</text>
        <dbReference type="Rhea" id="RHEA:15889"/>
        <dbReference type="ChEBI" id="CHEBI:15377"/>
        <dbReference type="ChEBI" id="CHEBI:28938"/>
        <dbReference type="ChEBI" id="CHEBI:29985"/>
        <dbReference type="ChEBI" id="CHEBI:58359"/>
    </reaction>
</comment>
<keyword evidence="3 11" id="KW-0436">Ligase</keyword>
<dbReference type="Pfam" id="PF00117">
    <property type="entry name" value="GATase"/>
    <property type="match status" value="1"/>
</dbReference>
<comment type="catalytic activity">
    <reaction evidence="11">
        <text>UTP + NH4(+) + ATP = CTP + ADP + phosphate + 2 H(+)</text>
        <dbReference type="Rhea" id="RHEA:16597"/>
        <dbReference type="ChEBI" id="CHEBI:15378"/>
        <dbReference type="ChEBI" id="CHEBI:28938"/>
        <dbReference type="ChEBI" id="CHEBI:30616"/>
        <dbReference type="ChEBI" id="CHEBI:37563"/>
        <dbReference type="ChEBI" id="CHEBI:43474"/>
        <dbReference type="ChEBI" id="CHEBI:46398"/>
        <dbReference type="ChEBI" id="CHEBI:456216"/>
    </reaction>
</comment>
<comment type="caution">
    <text evidence="11">Lacks conserved residue(s) required for the propagation of feature annotation.</text>
</comment>
<dbReference type="GO" id="GO:0042802">
    <property type="term" value="F:identical protein binding"/>
    <property type="evidence" value="ECO:0007669"/>
    <property type="project" value="TreeGrafter"/>
</dbReference>
<feature type="binding site" evidence="11">
    <location>
        <position position="145"/>
    </location>
    <ligand>
        <name>Mg(2+)</name>
        <dbReference type="ChEBI" id="CHEBI:18420"/>
    </ligand>
</feature>
<feature type="region of interest" description="Amidoligase domain" evidence="11">
    <location>
        <begin position="1"/>
        <end position="271"/>
    </location>
</feature>
<dbReference type="NCBIfam" id="NF003792">
    <property type="entry name" value="PRK05380.1"/>
    <property type="match status" value="1"/>
</dbReference>
<evidence type="ECO:0000256" key="8">
    <source>
        <dbReference type="ARBA" id="ARBA00022962"/>
    </source>
</evidence>
<keyword evidence="8 11" id="KW-0315">Glutamine amidotransferase</keyword>
<dbReference type="PANTHER" id="PTHR11550:SF0">
    <property type="entry name" value="CTP SYNTHASE-RELATED"/>
    <property type="match status" value="1"/>
</dbReference>
<name>A0A090WKM4_9FLAO</name>
<evidence type="ECO:0000313" key="14">
    <source>
        <dbReference type="EMBL" id="GAL77541.1"/>
    </source>
</evidence>
<evidence type="ECO:0000256" key="9">
    <source>
        <dbReference type="ARBA" id="ARBA00022975"/>
    </source>
</evidence>
<comment type="function">
    <text evidence="11">Catalyzes the ATP-dependent amination of UTP to CTP with either L-glutamine or ammonia as the source of nitrogen. Regulates intracellular CTP levels through interactions with the four ribonucleotide triphosphates.</text>
</comment>
<dbReference type="SUPFAM" id="SSF52317">
    <property type="entry name" value="Class I glutamine amidotransferase-like"/>
    <property type="match status" value="1"/>
</dbReference>
<dbReference type="InterPro" id="IPR017926">
    <property type="entry name" value="GATASE"/>
</dbReference>
<dbReference type="STRING" id="221126.SAMN04489722_102333"/>
<dbReference type="GO" id="GO:0097268">
    <property type="term" value="C:cytoophidium"/>
    <property type="evidence" value="ECO:0007669"/>
    <property type="project" value="UniProtKB-ARBA"/>
</dbReference>
<dbReference type="NCBIfam" id="TIGR00337">
    <property type="entry name" value="PyrG"/>
    <property type="match status" value="1"/>
</dbReference>
<reference evidence="14 15" key="1">
    <citation type="journal article" date="2014" name="Genome Announc.">
        <title>Draft Genome Sequences of Marine Flavobacterium Algibacter lectus Strains SS8 and NR4.</title>
        <authorList>
            <person name="Takatani N."/>
            <person name="Nakanishi M."/>
            <person name="Meirelles P."/>
            <person name="Mino S."/>
            <person name="Suda W."/>
            <person name="Oshima K."/>
            <person name="Hattori M."/>
            <person name="Ohkuma M."/>
            <person name="Hosokawa M."/>
            <person name="Miyashita K."/>
            <person name="Thompson F.L."/>
            <person name="Niwa A."/>
            <person name="Sawabe T."/>
            <person name="Sawabe T."/>
        </authorList>
    </citation>
    <scope>NUCLEOTIDE SEQUENCE [LARGE SCALE GENOMIC DNA]</scope>
    <source>
        <strain evidence="15">JCM19274</strain>
    </source>
</reference>
<organism evidence="14 15">
    <name type="scientific">Algibacter lectus</name>
    <dbReference type="NCBI Taxonomy" id="221126"/>
    <lineage>
        <taxon>Bacteria</taxon>
        <taxon>Pseudomonadati</taxon>
        <taxon>Bacteroidota</taxon>
        <taxon>Flavobacteriia</taxon>
        <taxon>Flavobacteriales</taxon>
        <taxon>Flavobacteriaceae</taxon>
        <taxon>Algibacter</taxon>
    </lineage>
</organism>
<comment type="caution">
    <text evidence="14">The sequence shown here is derived from an EMBL/GenBank/DDBJ whole genome shotgun (WGS) entry which is preliminary data.</text>
</comment>
<feature type="binding site" evidence="11">
    <location>
        <begin position="192"/>
        <end position="197"/>
    </location>
    <ligand>
        <name>UTP</name>
        <dbReference type="ChEBI" id="CHEBI:46398"/>
    </ligand>
</feature>
<feature type="binding site" evidence="11">
    <location>
        <begin position="386"/>
        <end position="389"/>
    </location>
    <ligand>
        <name>L-glutamine</name>
        <dbReference type="ChEBI" id="CHEBI:58359"/>
    </ligand>
</feature>
<dbReference type="GO" id="GO:0005524">
    <property type="term" value="F:ATP binding"/>
    <property type="evidence" value="ECO:0007669"/>
    <property type="project" value="UniProtKB-KW"/>
</dbReference>
<dbReference type="FunFam" id="3.40.50.300:FF:000009">
    <property type="entry name" value="CTP synthase"/>
    <property type="match status" value="1"/>
</dbReference>
<comment type="subunit">
    <text evidence="11">Homotetramer.</text>
</comment>
<dbReference type="RefSeq" id="WP_042494905.1">
    <property type="nucleotide sequence ID" value="NZ_BBNU01000001.1"/>
</dbReference>
<dbReference type="Proteomes" id="UP000029643">
    <property type="component" value="Unassembled WGS sequence"/>
</dbReference>
<dbReference type="GO" id="GO:0019856">
    <property type="term" value="P:pyrimidine nucleobase biosynthetic process"/>
    <property type="evidence" value="ECO:0007669"/>
    <property type="project" value="TreeGrafter"/>
</dbReference>
<dbReference type="InterPro" id="IPR004468">
    <property type="entry name" value="CTP_synthase"/>
</dbReference>
<dbReference type="GO" id="GO:0044210">
    <property type="term" value="P:'de novo' CTP biosynthetic process"/>
    <property type="evidence" value="ECO:0007669"/>
    <property type="project" value="UniProtKB-UniRule"/>
</dbReference>
<feature type="binding site" evidence="11">
    <location>
        <begin position="192"/>
        <end position="197"/>
    </location>
    <ligand>
        <name>CTP</name>
        <dbReference type="ChEBI" id="CHEBI:37563"/>
        <note>allosteric inhibitor</note>
    </ligand>
</feature>
<dbReference type="GO" id="GO:0004359">
    <property type="term" value="F:glutaminase activity"/>
    <property type="evidence" value="ECO:0007669"/>
    <property type="project" value="RHEA"/>
</dbReference>
<dbReference type="PROSITE" id="PS51273">
    <property type="entry name" value="GATASE_TYPE_1"/>
    <property type="match status" value="1"/>
</dbReference>
<dbReference type="AlphaFoldDB" id="A0A090WKM4"/>
<evidence type="ECO:0000256" key="11">
    <source>
        <dbReference type="HAMAP-Rule" id="MF_01227"/>
    </source>
</evidence>
<gene>
    <name evidence="11" type="primary">pyrG</name>
    <name evidence="14" type="ORF">JCM19274_5254</name>
</gene>
<keyword evidence="6 11" id="KW-0067">ATP-binding</keyword>
<sequence length="548" mass="61106">MTTTAKYIFVTGGGVTSSLGKGIIAASLAKLLQAQGYRVTIQKLDPYINVDPGTLNPYEHGECYVTEDGAETDLDLGHYERFLNVPTSQANNVTTGRIYQSVIQKERRGEFLGKTVQVVPHITDEIKERIQMLGKSGDYDIVITEIGGTVGDIESLPYIEAVRQLRWDLGENNGIVIHLTLVPFLSAAGELKTKPTQHSVKTLMESGVQADILVCRTEHQLPMELRRKLALFCNVKQEAVIQSIDASTIYDVPNLMLEEGLDKVVLKKLNLESIVPDISNWNKFVHRHKNPKYEITIGLIGKYVELQDSYKSILEAFIHAGAENEVKVNIESVHSEYINEDNAKLKLGHLDGVLVAPGFGERGIEGKIDAVRYVRENNVPFFGICLGMQMAVIEFARNVLNLKDADSTEMSPDTKNPVISLMEEQKSVTDMGGTMRLGAWDCDLKIGSAIRDIYKSESISERHRHRYEFNSDYKEQIEAAGMKATGLNPNTGLVEIVEIPTHPWFIGVQYHPEYKSTVANPHPLFVAFVKAGLNFSKKRKSAKMAQNE</sequence>
<keyword evidence="5 11" id="KW-0547">Nucleotide-binding</keyword>
<dbReference type="EMBL" id="BBNU01000001">
    <property type="protein sequence ID" value="GAL77541.1"/>
    <property type="molecule type" value="Genomic_DNA"/>
</dbReference>
<dbReference type="FunFam" id="3.40.50.880:FF:000002">
    <property type="entry name" value="CTP synthase"/>
    <property type="match status" value="1"/>
</dbReference>
<evidence type="ECO:0000259" key="12">
    <source>
        <dbReference type="Pfam" id="PF00117"/>
    </source>
</evidence>
<dbReference type="GO" id="GO:0046872">
    <property type="term" value="F:metal ion binding"/>
    <property type="evidence" value="ECO:0007669"/>
    <property type="project" value="UniProtKB-KW"/>
</dbReference>
<dbReference type="InterPro" id="IPR033828">
    <property type="entry name" value="GATase1_CTP_Synthase"/>
</dbReference>
<feature type="binding site" evidence="11">
    <location>
        <position position="75"/>
    </location>
    <ligand>
        <name>Mg(2+)</name>
        <dbReference type="ChEBI" id="CHEBI:18420"/>
    </ligand>
</feature>
<evidence type="ECO:0000256" key="6">
    <source>
        <dbReference type="ARBA" id="ARBA00022840"/>
    </source>
</evidence>
<dbReference type="CDD" id="cd03113">
    <property type="entry name" value="CTPS_N"/>
    <property type="match status" value="1"/>
</dbReference>
<feature type="active site" evidence="11">
    <location>
        <position position="511"/>
    </location>
</feature>
<dbReference type="GO" id="GO:0005829">
    <property type="term" value="C:cytosol"/>
    <property type="evidence" value="ECO:0007669"/>
    <property type="project" value="TreeGrafter"/>
</dbReference>
<comment type="pathway">
    <text evidence="1 11">Pyrimidine metabolism; CTP biosynthesis via de novo pathway; CTP from UDP: step 2/2.</text>
</comment>
<dbReference type="Pfam" id="PF06418">
    <property type="entry name" value="CTP_synth_N"/>
    <property type="match status" value="1"/>
</dbReference>
<comment type="catalytic activity">
    <reaction evidence="10 11">
        <text>UTP + L-glutamine + ATP + H2O = CTP + L-glutamate + ADP + phosphate + 2 H(+)</text>
        <dbReference type="Rhea" id="RHEA:26426"/>
        <dbReference type="ChEBI" id="CHEBI:15377"/>
        <dbReference type="ChEBI" id="CHEBI:15378"/>
        <dbReference type="ChEBI" id="CHEBI:29985"/>
        <dbReference type="ChEBI" id="CHEBI:30616"/>
        <dbReference type="ChEBI" id="CHEBI:37563"/>
        <dbReference type="ChEBI" id="CHEBI:43474"/>
        <dbReference type="ChEBI" id="CHEBI:46398"/>
        <dbReference type="ChEBI" id="CHEBI:58359"/>
        <dbReference type="ChEBI" id="CHEBI:456216"/>
        <dbReference type="EC" id="6.3.4.2"/>
    </reaction>
</comment>
<evidence type="ECO:0000256" key="7">
    <source>
        <dbReference type="ARBA" id="ARBA00022842"/>
    </source>
</evidence>
<feature type="binding site" evidence="11">
    <location>
        <begin position="152"/>
        <end position="154"/>
    </location>
    <ligand>
        <name>CTP</name>
        <dbReference type="ChEBI" id="CHEBI:37563"/>
        <note>allosteric inhibitor</note>
    </ligand>
</feature>
<feature type="binding site" evidence="11">
    <location>
        <begin position="18"/>
        <end position="23"/>
    </location>
    <ligand>
        <name>ATP</name>
        <dbReference type="ChEBI" id="CHEBI:30616"/>
    </ligand>
</feature>
<feature type="binding site" evidence="11">
    <location>
        <position position="228"/>
    </location>
    <ligand>
        <name>UTP</name>
        <dbReference type="ChEBI" id="CHEBI:46398"/>
    </ligand>
</feature>
<evidence type="ECO:0000313" key="15">
    <source>
        <dbReference type="Proteomes" id="UP000029643"/>
    </source>
</evidence>
<feature type="binding site" evidence="11">
    <location>
        <position position="466"/>
    </location>
    <ligand>
        <name>L-glutamine</name>
        <dbReference type="ChEBI" id="CHEBI:58359"/>
    </ligand>
</feature>
<comment type="activity regulation">
    <text evidence="11">Allosterically activated by GTP, when glutamine is the substrate; GTP has no effect on the reaction when ammonia is the substrate. The allosteric effector GTP functions by stabilizing the protein conformation that binds the tetrahedral intermediate(s) formed during glutamine hydrolysis. Inhibited by the product CTP, via allosteric rather than competitive inhibition.</text>
</comment>
<dbReference type="HAMAP" id="MF_01227">
    <property type="entry name" value="PyrG"/>
    <property type="match status" value="1"/>
</dbReference>
<accession>A0A090WKM4</accession>
<feature type="binding site" evidence="11">
    <location>
        <position position="409"/>
    </location>
    <ligand>
        <name>L-glutamine</name>
        <dbReference type="ChEBI" id="CHEBI:58359"/>
    </ligand>
</feature>
<feature type="active site" description="Nucleophile; for glutamine hydrolysis" evidence="11">
    <location>
        <position position="385"/>
    </location>
</feature>
<comment type="similarity">
    <text evidence="2 11">Belongs to the CTP synthase family.</text>
</comment>
<feature type="binding site" evidence="11">
    <location>
        <position position="246"/>
    </location>
    <ligand>
        <name>ATP</name>
        <dbReference type="ChEBI" id="CHEBI:30616"/>
    </ligand>
</feature>
<keyword evidence="4 11" id="KW-0479">Metal-binding</keyword>
<evidence type="ECO:0000256" key="4">
    <source>
        <dbReference type="ARBA" id="ARBA00022723"/>
    </source>
</evidence>
<feature type="binding site" evidence="11">
    <location>
        <position position="17"/>
    </location>
    <ligand>
        <name>CTP</name>
        <dbReference type="ChEBI" id="CHEBI:37563"/>
        <note>allosteric inhibitor</note>
    </ligand>
</feature>
<feature type="binding site" evidence="11">
    <location>
        <position position="75"/>
    </location>
    <ligand>
        <name>ATP</name>
        <dbReference type="ChEBI" id="CHEBI:30616"/>
    </ligand>
</feature>
<evidence type="ECO:0000259" key="13">
    <source>
        <dbReference type="Pfam" id="PF06418"/>
    </source>
</evidence>
<dbReference type="CDD" id="cd01746">
    <property type="entry name" value="GATase1_CTP_Synthase"/>
    <property type="match status" value="1"/>
</dbReference>
<dbReference type="EC" id="6.3.4.2" evidence="11"/>
<dbReference type="GO" id="GO:0003883">
    <property type="term" value="F:CTP synthase activity"/>
    <property type="evidence" value="ECO:0007669"/>
    <property type="project" value="UniProtKB-UniRule"/>
</dbReference>
<feature type="domain" description="Glutamine amidotransferase" evidence="12">
    <location>
        <begin position="306"/>
        <end position="530"/>
    </location>
</feature>
<evidence type="ECO:0000256" key="2">
    <source>
        <dbReference type="ARBA" id="ARBA00007533"/>
    </source>
</evidence>
<evidence type="ECO:0000256" key="1">
    <source>
        <dbReference type="ARBA" id="ARBA00005171"/>
    </source>
</evidence>
<keyword evidence="9 11" id="KW-0665">Pyrimidine biosynthesis</keyword>
<dbReference type="SUPFAM" id="SSF52540">
    <property type="entry name" value="P-loop containing nucleoside triphosphate hydrolases"/>
    <property type="match status" value="1"/>
</dbReference>
<dbReference type="InterPro" id="IPR029062">
    <property type="entry name" value="Class_I_gatase-like"/>
</dbReference>
<feature type="binding site" evidence="11">
    <location>
        <position position="58"/>
    </location>
    <ligand>
        <name>L-glutamine</name>
        <dbReference type="ChEBI" id="CHEBI:58359"/>
    </ligand>
</feature>
<dbReference type="Gene3D" id="3.40.50.300">
    <property type="entry name" value="P-loop containing nucleotide triphosphate hydrolases"/>
    <property type="match status" value="1"/>
</dbReference>
<dbReference type="PANTHER" id="PTHR11550">
    <property type="entry name" value="CTP SYNTHASE"/>
    <property type="match status" value="1"/>
</dbReference>
<evidence type="ECO:0000256" key="3">
    <source>
        <dbReference type="ARBA" id="ARBA00022598"/>
    </source>
</evidence>
<feature type="binding site" evidence="11">
    <location>
        <position position="358"/>
    </location>
    <ligand>
        <name>L-glutamine</name>
        <dbReference type="ChEBI" id="CHEBI:58359"/>
    </ligand>
</feature>
<feature type="binding site" evidence="11">
    <location>
        <position position="17"/>
    </location>
    <ligand>
        <name>UTP</name>
        <dbReference type="ChEBI" id="CHEBI:46398"/>
    </ligand>
</feature>
<feature type="active site" evidence="11">
    <location>
        <position position="513"/>
    </location>
</feature>
<dbReference type="InterPro" id="IPR027417">
    <property type="entry name" value="P-loop_NTPase"/>
</dbReference>
<dbReference type="UniPathway" id="UPA00159">
    <property type="reaction ID" value="UER00277"/>
</dbReference>